<gene>
    <name evidence="1" type="ORF">Taro_007872</name>
</gene>
<evidence type="ECO:0000313" key="1">
    <source>
        <dbReference type="EMBL" id="MQL75499.1"/>
    </source>
</evidence>
<dbReference type="EMBL" id="NMUH01000253">
    <property type="protein sequence ID" value="MQL75499.1"/>
    <property type="molecule type" value="Genomic_DNA"/>
</dbReference>
<evidence type="ECO:0000313" key="2">
    <source>
        <dbReference type="Proteomes" id="UP000652761"/>
    </source>
</evidence>
<dbReference type="Proteomes" id="UP000652761">
    <property type="component" value="Unassembled WGS sequence"/>
</dbReference>
<protein>
    <submittedName>
        <fullName evidence="1">Uncharacterized protein</fullName>
    </submittedName>
</protein>
<name>A0A843U589_COLES</name>
<organism evidence="1 2">
    <name type="scientific">Colocasia esculenta</name>
    <name type="common">Wild taro</name>
    <name type="synonym">Arum esculentum</name>
    <dbReference type="NCBI Taxonomy" id="4460"/>
    <lineage>
        <taxon>Eukaryota</taxon>
        <taxon>Viridiplantae</taxon>
        <taxon>Streptophyta</taxon>
        <taxon>Embryophyta</taxon>
        <taxon>Tracheophyta</taxon>
        <taxon>Spermatophyta</taxon>
        <taxon>Magnoliopsida</taxon>
        <taxon>Liliopsida</taxon>
        <taxon>Araceae</taxon>
        <taxon>Aroideae</taxon>
        <taxon>Colocasieae</taxon>
        <taxon>Colocasia</taxon>
    </lineage>
</organism>
<comment type="caution">
    <text evidence="1">The sequence shown here is derived from an EMBL/GenBank/DDBJ whole genome shotgun (WGS) entry which is preliminary data.</text>
</comment>
<dbReference type="AlphaFoldDB" id="A0A843U589"/>
<reference evidence="1" key="1">
    <citation type="submission" date="2017-07" db="EMBL/GenBank/DDBJ databases">
        <title>Taro Niue Genome Assembly and Annotation.</title>
        <authorList>
            <person name="Atibalentja N."/>
            <person name="Keating K."/>
            <person name="Fields C.J."/>
        </authorList>
    </citation>
    <scope>NUCLEOTIDE SEQUENCE</scope>
    <source>
        <strain evidence="1">Niue_2</strain>
        <tissue evidence="1">Leaf</tissue>
    </source>
</reference>
<keyword evidence="2" id="KW-1185">Reference proteome</keyword>
<proteinExistence type="predicted"/>
<accession>A0A843U589</accession>
<sequence>MIPFPFGLPSRRTVELRGKRWFGDGVESFAELSWLGLGHRGWLEFYPVQASQSFSHCLAHCGSGTDVYHSPSGSLDPWAATAKIGSSSWAEGRVLESLQLDMASRRRRQARELIEQKDEFEMPVQVQVHEEGAHAVAAAGGQQQQEYQPQPQLFADWFPLAEQFFRAMYQGAWQTGLAATGGQFSVPPPAVPEQRAESEVE</sequence>